<gene>
    <name evidence="6" type="ORF">QTG54_010667</name>
</gene>
<dbReference type="Pfam" id="PF17773">
    <property type="entry name" value="UPF0176_N"/>
    <property type="match status" value="1"/>
</dbReference>
<accession>A0AAD8Y3Z5</accession>
<dbReference type="InterPro" id="IPR001763">
    <property type="entry name" value="Rhodanese-like_dom"/>
</dbReference>
<dbReference type="EMBL" id="JATAAI010000020">
    <property type="protein sequence ID" value="KAK1738637.1"/>
    <property type="molecule type" value="Genomic_DNA"/>
</dbReference>
<evidence type="ECO:0000256" key="1">
    <source>
        <dbReference type="PROSITE-ProRule" id="PRU00176"/>
    </source>
</evidence>
<dbReference type="Pfam" id="PF12368">
    <property type="entry name" value="Rhodanese_C"/>
    <property type="match status" value="1"/>
</dbReference>
<dbReference type="InterPro" id="IPR022111">
    <property type="entry name" value="Rhodanese_C"/>
</dbReference>
<evidence type="ECO:0000259" key="5">
    <source>
        <dbReference type="PROSITE" id="PS50206"/>
    </source>
</evidence>
<keyword evidence="1" id="KW-0694">RNA-binding</keyword>
<feature type="coiled-coil region" evidence="2">
    <location>
        <begin position="502"/>
        <end position="529"/>
    </location>
</feature>
<dbReference type="InterPro" id="IPR012677">
    <property type="entry name" value="Nucleotide-bd_a/b_plait_sf"/>
</dbReference>
<reference evidence="6" key="1">
    <citation type="submission" date="2023-06" db="EMBL/GenBank/DDBJ databases">
        <title>Survivors Of The Sea: Transcriptome response of Skeletonema marinoi to long-term dormancy.</title>
        <authorList>
            <person name="Pinder M.I.M."/>
            <person name="Kourtchenko O."/>
            <person name="Robertson E.K."/>
            <person name="Larsson T."/>
            <person name="Maumus F."/>
            <person name="Osuna-Cruz C.M."/>
            <person name="Vancaester E."/>
            <person name="Stenow R."/>
            <person name="Vandepoele K."/>
            <person name="Ploug H."/>
            <person name="Bruchert V."/>
            <person name="Godhe A."/>
            <person name="Topel M."/>
        </authorList>
    </citation>
    <scope>NUCLEOTIDE SEQUENCE</scope>
    <source>
        <strain evidence="6">R05AC</strain>
    </source>
</reference>
<comment type="caution">
    <text evidence="6">The sequence shown here is derived from an EMBL/GenBank/DDBJ whole genome shotgun (WGS) entry which is preliminary data.</text>
</comment>
<dbReference type="SUPFAM" id="SSF54928">
    <property type="entry name" value="RNA-binding domain, RBD"/>
    <property type="match status" value="1"/>
</dbReference>
<dbReference type="Pfam" id="PF00076">
    <property type="entry name" value="RRM_1"/>
    <property type="match status" value="1"/>
</dbReference>
<keyword evidence="7" id="KW-1185">Reference proteome</keyword>
<dbReference type="SUPFAM" id="SSF52821">
    <property type="entry name" value="Rhodanese/Cell cycle control phosphatase"/>
    <property type="match status" value="1"/>
</dbReference>
<feature type="compositionally biased region" description="Basic residues" evidence="3">
    <location>
        <begin position="10"/>
        <end position="22"/>
    </location>
</feature>
<feature type="compositionally biased region" description="Basic residues" evidence="3">
    <location>
        <begin position="31"/>
        <end position="43"/>
    </location>
</feature>
<dbReference type="PANTHER" id="PTHR43268:SF7">
    <property type="entry name" value="RHODANESE DOMAIN-CONTAINING PROTEIN"/>
    <property type="match status" value="1"/>
</dbReference>
<dbReference type="Gene3D" id="3.30.70.330">
    <property type="match status" value="1"/>
</dbReference>
<evidence type="ECO:0000259" key="4">
    <source>
        <dbReference type="PROSITE" id="PS50102"/>
    </source>
</evidence>
<dbReference type="InterPro" id="IPR000504">
    <property type="entry name" value="RRM_dom"/>
</dbReference>
<feature type="domain" description="RRM" evidence="4">
    <location>
        <begin position="553"/>
        <end position="630"/>
    </location>
</feature>
<keyword evidence="2" id="KW-0175">Coiled coil</keyword>
<dbReference type="InterPro" id="IPR020936">
    <property type="entry name" value="TrhO"/>
</dbReference>
<dbReference type="SMART" id="SM00360">
    <property type="entry name" value="RRM"/>
    <property type="match status" value="1"/>
</dbReference>
<proteinExistence type="predicted"/>
<dbReference type="PANTHER" id="PTHR43268">
    <property type="entry name" value="THIOSULFATE SULFURTRANSFERASE/RHODANESE-LIKE DOMAIN-CONTAINING PROTEIN 2"/>
    <property type="match status" value="1"/>
</dbReference>
<evidence type="ECO:0000256" key="3">
    <source>
        <dbReference type="SAM" id="MobiDB-lite"/>
    </source>
</evidence>
<dbReference type="Pfam" id="PF00581">
    <property type="entry name" value="Rhodanese"/>
    <property type="match status" value="1"/>
</dbReference>
<dbReference type="Proteomes" id="UP001224775">
    <property type="component" value="Unassembled WGS sequence"/>
</dbReference>
<dbReference type="InterPro" id="IPR036873">
    <property type="entry name" value="Rhodanese-like_dom_sf"/>
</dbReference>
<evidence type="ECO:0000313" key="6">
    <source>
        <dbReference type="EMBL" id="KAK1738637.1"/>
    </source>
</evidence>
<dbReference type="SMART" id="SM00450">
    <property type="entry name" value="RHOD"/>
    <property type="match status" value="1"/>
</dbReference>
<evidence type="ECO:0000313" key="7">
    <source>
        <dbReference type="Proteomes" id="UP001224775"/>
    </source>
</evidence>
<dbReference type="AlphaFoldDB" id="A0AAD8Y3Z5"/>
<protein>
    <submittedName>
        <fullName evidence="6">Rhodanese-related sulfurtransferase</fullName>
    </submittedName>
</protein>
<dbReference type="GO" id="GO:0003723">
    <property type="term" value="F:RNA binding"/>
    <property type="evidence" value="ECO:0007669"/>
    <property type="project" value="UniProtKB-UniRule"/>
</dbReference>
<feature type="domain" description="Rhodanese" evidence="5">
    <location>
        <begin position="280"/>
        <end position="392"/>
    </location>
</feature>
<feature type="region of interest" description="Disordered" evidence="3">
    <location>
        <begin position="1"/>
        <end position="58"/>
    </location>
</feature>
<sequence length="646" mass="73185">MADDDSTTLKKAKKSKHKKKRQRDSDEDLKAKKKHKKEKKKLKKESIDDGDDTSVTAKKAKKAAKKAKKEKKRKQKELDEKIVSSSAIEFYPDGLKTLQLAKNQEDEKQKAAAAAEAKAAAAAEEKEQSAANSVNNITLLLFYQYVEPCWDDDQFQVALKFVTDQGNKYGLTGRMRVAKEGLNCTLTGSHDGIRNWCAALRTFDGGRSKIDQVTGETITEFAKTEFKLTDDLPPKQRFPKLHAFEVVEIVNYGLAGSRAPEIAKYGGTHLEPEDYNNKMCEKDTVIIDVRNHYEANIGRFNPPEGGAKMIDPMMRKSTEFPIWLDKPETKEMLRGKQVLMYCTGGVRCERASALLKQKIETEDDTKSLGIKGVYQLQGGIDKYFKQFPEGGLWKGKNYVFDKRFSHAPPKVEAVDRTKKVLGDDEVAKVENVVDGIPSSAADEILGACEGCSKPWDMYRGKRRCPTCGVPSLICRECFDKDKFGVKKLGRDVRCDLCITEDVRNKQQLREREEREMKEYENNIKQKLGEKYEPYMQRKHAITRKPKANPERITRLFLKNMCAKQMDEEKLLEFLHPAKVTHIQWLTDRNTGAFYGSAFIEVKTAEDAGSVLAANGMSVLGRRMTVKYQKPDEKSIWPVPGTEVGVE</sequence>
<dbReference type="InterPro" id="IPR040503">
    <property type="entry name" value="TRHO_N"/>
</dbReference>
<dbReference type="Gene3D" id="3.30.70.100">
    <property type="match status" value="1"/>
</dbReference>
<dbReference type="CDD" id="cd00590">
    <property type="entry name" value="RRM_SF"/>
    <property type="match status" value="1"/>
</dbReference>
<dbReference type="PROSITE" id="PS50206">
    <property type="entry name" value="RHODANESE_3"/>
    <property type="match status" value="1"/>
</dbReference>
<evidence type="ECO:0000256" key="2">
    <source>
        <dbReference type="SAM" id="Coils"/>
    </source>
</evidence>
<dbReference type="PROSITE" id="PS50102">
    <property type="entry name" value="RRM"/>
    <property type="match status" value="1"/>
</dbReference>
<dbReference type="InterPro" id="IPR035979">
    <property type="entry name" value="RBD_domain_sf"/>
</dbReference>
<dbReference type="Gene3D" id="3.40.250.10">
    <property type="entry name" value="Rhodanese-like domain"/>
    <property type="match status" value="1"/>
</dbReference>
<organism evidence="6 7">
    <name type="scientific">Skeletonema marinoi</name>
    <dbReference type="NCBI Taxonomy" id="267567"/>
    <lineage>
        <taxon>Eukaryota</taxon>
        <taxon>Sar</taxon>
        <taxon>Stramenopiles</taxon>
        <taxon>Ochrophyta</taxon>
        <taxon>Bacillariophyta</taxon>
        <taxon>Coscinodiscophyceae</taxon>
        <taxon>Thalassiosirophycidae</taxon>
        <taxon>Thalassiosirales</taxon>
        <taxon>Skeletonemataceae</taxon>
        <taxon>Skeletonema</taxon>
        <taxon>Skeletonema marinoi-dohrnii complex</taxon>
    </lineage>
</organism>
<name>A0AAD8Y3Z5_9STRA</name>